<dbReference type="Proteomes" id="UP000075418">
    <property type="component" value="Unassembled WGS sequence"/>
</dbReference>
<dbReference type="NCBIfam" id="TIGR03558">
    <property type="entry name" value="oxido_grp_1"/>
    <property type="match status" value="1"/>
</dbReference>
<dbReference type="GO" id="GO:0016705">
    <property type="term" value="F:oxidoreductase activity, acting on paired donors, with incorporation or reduction of molecular oxygen"/>
    <property type="evidence" value="ECO:0007669"/>
    <property type="project" value="InterPro"/>
</dbReference>
<dbReference type="Pfam" id="PF00296">
    <property type="entry name" value="Bac_luciferase"/>
    <property type="match status" value="1"/>
</dbReference>
<reference evidence="3 4" key="1">
    <citation type="submission" date="2016-02" db="EMBL/GenBank/DDBJ databases">
        <title>Draft genome sequence of hydrocarbon degrading Staphylococcus saprophyticus Strain CNV2, isolated from crude-oil contaminated soil from Noonmati Oil Refinery, Guwahati, Assam, India.</title>
        <authorList>
            <person name="Mukherjee A."/>
            <person name="Chettri B."/>
            <person name="Langpoklakpam J."/>
            <person name="Singh A.K."/>
            <person name="Chattopadhyay D.J."/>
        </authorList>
    </citation>
    <scope>NUCLEOTIDE SEQUENCE [LARGE SCALE GENOMIC DNA]</scope>
    <source>
        <strain evidence="3 4">CNV2</strain>
    </source>
</reference>
<dbReference type="EMBL" id="LUGM01000002">
    <property type="protein sequence ID" value="KYH13217.1"/>
    <property type="molecule type" value="Genomic_DNA"/>
</dbReference>
<dbReference type="GO" id="GO:0005829">
    <property type="term" value="C:cytosol"/>
    <property type="evidence" value="ECO:0007669"/>
    <property type="project" value="TreeGrafter"/>
</dbReference>
<dbReference type="InterPro" id="IPR036661">
    <property type="entry name" value="Luciferase-like_sf"/>
</dbReference>
<evidence type="ECO:0000313" key="4">
    <source>
        <dbReference type="Proteomes" id="UP000075418"/>
    </source>
</evidence>
<dbReference type="PANTHER" id="PTHR30137">
    <property type="entry name" value="LUCIFERASE-LIKE MONOOXYGENASE"/>
    <property type="match status" value="1"/>
</dbReference>
<keyword evidence="3" id="KW-0503">Monooxygenase</keyword>
<proteinExistence type="predicted"/>
<dbReference type="Gene3D" id="3.20.20.30">
    <property type="entry name" value="Luciferase-like domain"/>
    <property type="match status" value="1"/>
</dbReference>
<dbReference type="SUPFAM" id="SSF51679">
    <property type="entry name" value="Bacterial luciferase-like"/>
    <property type="match status" value="1"/>
</dbReference>
<organism evidence="3 4">
    <name type="scientific">Staphylococcus kloosii</name>
    <dbReference type="NCBI Taxonomy" id="29384"/>
    <lineage>
        <taxon>Bacteria</taxon>
        <taxon>Bacillati</taxon>
        <taxon>Bacillota</taxon>
        <taxon>Bacilli</taxon>
        <taxon>Bacillales</taxon>
        <taxon>Staphylococcaceae</taxon>
        <taxon>Staphylococcus</taxon>
    </lineage>
</organism>
<dbReference type="AlphaFoldDB" id="A0A151A1M4"/>
<evidence type="ECO:0000313" key="3">
    <source>
        <dbReference type="EMBL" id="KYH13217.1"/>
    </source>
</evidence>
<dbReference type="InterPro" id="IPR050766">
    <property type="entry name" value="Bact_Lucif_Oxidored"/>
</dbReference>
<dbReference type="InterPro" id="IPR019949">
    <property type="entry name" value="CmoO-like"/>
</dbReference>
<dbReference type="PANTHER" id="PTHR30137:SF6">
    <property type="entry name" value="LUCIFERASE-LIKE MONOOXYGENASE"/>
    <property type="match status" value="1"/>
</dbReference>
<protein>
    <submittedName>
        <fullName evidence="3">Alkane 1-monooxygenase</fullName>
    </submittedName>
</protein>
<dbReference type="RefSeq" id="WP_061853468.1">
    <property type="nucleotide sequence ID" value="NZ_LUGM01000002.1"/>
</dbReference>
<feature type="domain" description="Luciferase-like" evidence="2">
    <location>
        <begin position="15"/>
        <end position="255"/>
    </location>
</feature>
<name>A0A151A1M4_9STAP</name>
<accession>A0A151A1M4</accession>
<dbReference type="GO" id="GO:0004497">
    <property type="term" value="F:monooxygenase activity"/>
    <property type="evidence" value="ECO:0007669"/>
    <property type="project" value="UniProtKB-KW"/>
</dbReference>
<keyword evidence="3" id="KW-0560">Oxidoreductase</keyword>
<dbReference type="InterPro" id="IPR011251">
    <property type="entry name" value="Luciferase-like_dom"/>
</dbReference>
<comment type="similarity">
    <text evidence="1">To bacterial alkanal monooxygenase alpha and beta chains.</text>
</comment>
<comment type="caution">
    <text evidence="3">The sequence shown here is derived from an EMBL/GenBank/DDBJ whole genome shotgun (WGS) entry which is preliminary data.</text>
</comment>
<gene>
    <name evidence="3" type="ORF">A0131_00115</name>
</gene>
<sequence length="329" mass="37639">MNLSILDYVPIFENRNATDALNHTVQLAQLAEKYHFKRYWVAEHHQVYSVASSAPEMIMMSLLENTASINIGSGGIMLPHYSAYKVAEQFKILEARHPNRVDLGIGRSPSFNNVNKALNEGKNKQIDYETQLADLNTYFNDDKSSNNRFQQLIATPIIDSQPNLFLLSTSEASAKIAAKKGLPLVIALMGQSQSKIYAMIETYRRTFSANNTTQQPYIIVATFVITADDETTINALTKAFHLWLLRINYLEQPHFYPSPKFVEERGFSSRELEKIAKNENRVISGTISEVYRQLMHIQRFYNADEIMVLPHVYGEEHRERLITLLGEMQ</sequence>
<evidence type="ECO:0000256" key="1">
    <source>
        <dbReference type="ARBA" id="ARBA00007789"/>
    </source>
</evidence>
<evidence type="ECO:0000259" key="2">
    <source>
        <dbReference type="Pfam" id="PF00296"/>
    </source>
</evidence>